<comment type="caution">
    <text evidence="1">The sequence shown here is derived from an EMBL/GenBank/DDBJ whole genome shotgun (WGS) entry which is preliminary data.</text>
</comment>
<feature type="non-terminal residue" evidence="1">
    <location>
        <position position="1"/>
    </location>
</feature>
<evidence type="ECO:0000313" key="1">
    <source>
        <dbReference type="EMBL" id="KKM16590.1"/>
    </source>
</evidence>
<reference evidence="1" key="1">
    <citation type="journal article" date="2015" name="Nature">
        <title>Complex archaea that bridge the gap between prokaryotes and eukaryotes.</title>
        <authorList>
            <person name="Spang A."/>
            <person name="Saw J.H."/>
            <person name="Jorgensen S.L."/>
            <person name="Zaremba-Niedzwiedzka K."/>
            <person name="Martijn J."/>
            <person name="Lind A.E."/>
            <person name="van Eijk R."/>
            <person name="Schleper C."/>
            <person name="Guy L."/>
            <person name="Ettema T.J."/>
        </authorList>
    </citation>
    <scope>NUCLEOTIDE SEQUENCE</scope>
</reference>
<gene>
    <name evidence="1" type="ORF">LCGC14_1684230</name>
</gene>
<organism evidence="1">
    <name type="scientific">marine sediment metagenome</name>
    <dbReference type="NCBI Taxonomy" id="412755"/>
    <lineage>
        <taxon>unclassified sequences</taxon>
        <taxon>metagenomes</taxon>
        <taxon>ecological metagenomes</taxon>
    </lineage>
</organism>
<dbReference type="AlphaFoldDB" id="A0A0F9KMR9"/>
<dbReference type="EMBL" id="LAZR01014639">
    <property type="protein sequence ID" value="KKM16590.1"/>
    <property type="molecule type" value="Genomic_DNA"/>
</dbReference>
<proteinExistence type="predicted"/>
<protein>
    <submittedName>
        <fullName evidence="1">Uncharacterized protein</fullName>
    </submittedName>
</protein>
<sequence length="64" mass="7364">TKNLLSDTLPDGSSFGLNFNDEPPRVIIPFNWYVKYIEIEFSYNPAIAIKIIPNKNITPICFFI</sequence>
<accession>A0A0F9KMR9</accession>
<name>A0A0F9KMR9_9ZZZZ</name>